<organism evidence="1 2">
    <name type="scientific">Pristionchus entomophagus</name>
    <dbReference type="NCBI Taxonomy" id="358040"/>
    <lineage>
        <taxon>Eukaryota</taxon>
        <taxon>Metazoa</taxon>
        <taxon>Ecdysozoa</taxon>
        <taxon>Nematoda</taxon>
        <taxon>Chromadorea</taxon>
        <taxon>Rhabditida</taxon>
        <taxon>Rhabditina</taxon>
        <taxon>Diplogasteromorpha</taxon>
        <taxon>Diplogasteroidea</taxon>
        <taxon>Neodiplogasteridae</taxon>
        <taxon>Pristionchus</taxon>
    </lineage>
</organism>
<proteinExistence type="predicted"/>
<gene>
    <name evidence="1" type="ORF">PENTCL1PPCAC_2187</name>
</gene>
<dbReference type="AlphaFoldDB" id="A0AAV5SBZ4"/>
<keyword evidence="2" id="KW-1185">Reference proteome</keyword>
<comment type="caution">
    <text evidence="1">The sequence shown here is derived from an EMBL/GenBank/DDBJ whole genome shotgun (WGS) entry which is preliminary data.</text>
</comment>
<sequence>MVIIVEAAVRRGVSDPLFRHRYSMAIRRATTTIPYGLMKIGSHSDWRSIWDDQTKMELERGEHMANLPPASA</sequence>
<reference evidence="1" key="1">
    <citation type="submission" date="2023-10" db="EMBL/GenBank/DDBJ databases">
        <title>Genome assembly of Pristionchus species.</title>
        <authorList>
            <person name="Yoshida K."/>
            <person name="Sommer R.J."/>
        </authorList>
    </citation>
    <scope>NUCLEOTIDE SEQUENCE</scope>
    <source>
        <strain evidence="1">RS0144</strain>
    </source>
</reference>
<accession>A0AAV5SBZ4</accession>
<evidence type="ECO:0000313" key="2">
    <source>
        <dbReference type="Proteomes" id="UP001432027"/>
    </source>
</evidence>
<dbReference type="Proteomes" id="UP001432027">
    <property type="component" value="Unassembled WGS sequence"/>
</dbReference>
<evidence type="ECO:0000313" key="1">
    <source>
        <dbReference type="EMBL" id="GMS80012.1"/>
    </source>
</evidence>
<dbReference type="EMBL" id="BTSX01000001">
    <property type="protein sequence ID" value="GMS80012.1"/>
    <property type="molecule type" value="Genomic_DNA"/>
</dbReference>
<protein>
    <submittedName>
        <fullName evidence="1">Uncharacterized protein</fullName>
    </submittedName>
</protein>
<name>A0AAV5SBZ4_9BILA</name>